<comment type="function">
    <text evidence="5">Involved in the maturation of [NiFe] hydrogenases. Required for nickel insertion into the metal center of the hydrogenase.</text>
</comment>
<name>A0A9X4MH55_9BACT</name>
<comment type="similarity">
    <text evidence="1 5">Belongs to the HypA/HybF family.</text>
</comment>
<gene>
    <name evidence="5" type="primary">hypA</name>
    <name evidence="6" type="ORF">OLX77_08255</name>
</gene>
<evidence type="ECO:0000256" key="2">
    <source>
        <dbReference type="ARBA" id="ARBA00022596"/>
    </source>
</evidence>
<evidence type="ECO:0000256" key="3">
    <source>
        <dbReference type="ARBA" id="ARBA00022723"/>
    </source>
</evidence>
<comment type="caution">
    <text evidence="6">The sequence shown here is derived from an EMBL/GenBank/DDBJ whole genome shotgun (WGS) entry which is preliminary data.</text>
</comment>
<dbReference type="HAMAP" id="MF_00213">
    <property type="entry name" value="HypA_HybF"/>
    <property type="match status" value="1"/>
</dbReference>
<dbReference type="Pfam" id="PF01155">
    <property type="entry name" value="HypA"/>
    <property type="match status" value="1"/>
</dbReference>
<dbReference type="RefSeq" id="WP_307634068.1">
    <property type="nucleotide sequence ID" value="NZ_JAPHEH010000001.1"/>
</dbReference>
<dbReference type="InterPro" id="IPR000688">
    <property type="entry name" value="HypA/HybF"/>
</dbReference>
<dbReference type="GO" id="GO:0051604">
    <property type="term" value="P:protein maturation"/>
    <property type="evidence" value="ECO:0007669"/>
    <property type="project" value="InterPro"/>
</dbReference>
<evidence type="ECO:0000256" key="4">
    <source>
        <dbReference type="ARBA" id="ARBA00022833"/>
    </source>
</evidence>
<reference evidence="6" key="1">
    <citation type="journal article" date="2022" name="bioRxiv">
        <title>Thiovibrio frasassiensisgen. nov., sp. nov., an autotrophic, elemental sulfur disproportionating bacterium isolated from sulfidic karst sediment, and proposal of Thiovibrionaceae fam. nov.</title>
        <authorList>
            <person name="Aronson H."/>
            <person name="Thomas C."/>
            <person name="Bhattacharyya M."/>
            <person name="Eckstein S."/>
            <person name="Jensen S."/>
            <person name="Barco R."/>
            <person name="Macalady J."/>
            <person name="Amend J."/>
        </authorList>
    </citation>
    <scope>NUCLEOTIDE SEQUENCE</scope>
    <source>
        <strain evidence="6">RS19-109</strain>
    </source>
</reference>
<feature type="binding site" evidence="5">
    <location>
        <position position="73"/>
    </location>
    <ligand>
        <name>Zn(2+)</name>
        <dbReference type="ChEBI" id="CHEBI:29105"/>
    </ligand>
</feature>
<dbReference type="GO" id="GO:0016151">
    <property type="term" value="F:nickel cation binding"/>
    <property type="evidence" value="ECO:0007669"/>
    <property type="project" value="UniProtKB-UniRule"/>
</dbReference>
<reference evidence="6" key="2">
    <citation type="submission" date="2022-10" db="EMBL/GenBank/DDBJ databases">
        <authorList>
            <person name="Aronson H.S."/>
        </authorList>
    </citation>
    <scope>NUCLEOTIDE SEQUENCE</scope>
    <source>
        <strain evidence="6">RS19-109</strain>
    </source>
</reference>
<protein>
    <recommendedName>
        <fullName evidence="5">Hydrogenase maturation factor HypA</fullName>
    </recommendedName>
</protein>
<dbReference type="PANTHER" id="PTHR34535">
    <property type="entry name" value="HYDROGENASE MATURATION FACTOR HYPA"/>
    <property type="match status" value="1"/>
</dbReference>
<keyword evidence="4 5" id="KW-0862">Zinc</keyword>
<dbReference type="PIRSF" id="PIRSF004761">
    <property type="entry name" value="Hydrgn_mat_HypA"/>
    <property type="match status" value="1"/>
</dbReference>
<feature type="binding site" evidence="5">
    <location>
        <position position="89"/>
    </location>
    <ligand>
        <name>Zn(2+)</name>
        <dbReference type="ChEBI" id="CHEBI:29105"/>
    </ligand>
</feature>
<evidence type="ECO:0000256" key="1">
    <source>
        <dbReference type="ARBA" id="ARBA00010748"/>
    </source>
</evidence>
<dbReference type="Proteomes" id="UP001154240">
    <property type="component" value="Unassembled WGS sequence"/>
</dbReference>
<keyword evidence="3 5" id="KW-0479">Metal-binding</keyword>
<evidence type="ECO:0000256" key="5">
    <source>
        <dbReference type="HAMAP-Rule" id="MF_00213"/>
    </source>
</evidence>
<dbReference type="InterPro" id="IPR020538">
    <property type="entry name" value="Hydgase_Ni_incorp_HypA/HybF_CS"/>
</dbReference>
<sequence length="111" mass="11608">MSLAMNIVELVSAKAQDAGGQRVTSVELEAGTLSGVMVEALVFCFEAAARNTLAEGARLEVREVEGCGRCQGCGHSFALDSLLAQCPQCGGYGVETLQGRELKVVSLTVDE</sequence>
<keyword evidence="7" id="KW-1185">Reference proteome</keyword>
<dbReference type="EMBL" id="JAPHEH010000001">
    <property type="protein sequence ID" value="MDG4476145.1"/>
    <property type="molecule type" value="Genomic_DNA"/>
</dbReference>
<dbReference type="GO" id="GO:0008270">
    <property type="term" value="F:zinc ion binding"/>
    <property type="evidence" value="ECO:0007669"/>
    <property type="project" value="UniProtKB-UniRule"/>
</dbReference>
<feature type="binding site" evidence="5">
    <location>
        <position position="70"/>
    </location>
    <ligand>
        <name>Zn(2+)</name>
        <dbReference type="ChEBI" id="CHEBI:29105"/>
    </ligand>
</feature>
<evidence type="ECO:0000313" key="6">
    <source>
        <dbReference type="EMBL" id="MDG4476145.1"/>
    </source>
</evidence>
<dbReference type="PANTHER" id="PTHR34535:SF3">
    <property type="entry name" value="HYDROGENASE MATURATION FACTOR HYPA"/>
    <property type="match status" value="1"/>
</dbReference>
<comment type="caution">
    <text evidence="5">Lacks conserved residue(s) required for the propagation of feature annotation.</text>
</comment>
<evidence type="ECO:0000313" key="7">
    <source>
        <dbReference type="Proteomes" id="UP001154240"/>
    </source>
</evidence>
<feature type="binding site" evidence="5">
    <location>
        <position position="86"/>
    </location>
    <ligand>
        <name>Zn(2+)</name>
        <dbReference type="ChEBI" id="CHEBI:29105"/>
    </ligand>
</feature>
<dbReference type="PROSITE" id="PS01249">
    <property type="entry name" value="HYPA"/>
    <property type="match status" value="1"/>
</dbReference>
<dbReference type="Gene3D" id="3.30.2320.80">
    <property type="match status" value="1"/>
</dbReference>
<organism evidence="6 7">
    <name type="scientific">Thiovibrio frasassiensis</name>
    <dbReference type="NCBI Taxonomy" id="2984131"/>
    <lineage>
        <taxon>Bacteria</taxon>
        <taxon>Pseudomonadati</taxon>
        <taxon>Thermodesulfobacteriota</taxon>
        <taxon>Desulfobulbia</taxon>
        <taxon>Desulfobulbales</taxon>
        <taxon>Thiovibrionaceae</taxon>
        <taxon>Thiovibrio</taxon>
    </lineage>
</organism>
<dbReference type="AlphaFoldDB" id="A0A9X4MH55"/>
<accession>A0A9X4MH55</accession>
<proteinExistence type="inferred from homology"/>
<keyword evidence="2 5" id="KW-0533">Nickel</keyword>